<evidence type="ECO:0000256" key="1">
    <source>
        <dbReference type="ARBA" id="ARBA00004141"/>
    </source>
</evidence>
<dbReference type="EMBL" id="CAJNOW010021843">
    <property type="protein sequence ID" value="CAF1685628.1"/>
    <property type="molecule type" value="Genomic_DNA"/>
</dbReference>
<gene>
    <name evidence="6" type="ORF">CJN711_LOCUS16822</name>
    <name evidence="7" type="ORF">KQP761_LOCUS38413</name>
</gene>
<dbReference type="OrthoDB" id="10050370at2759"/>
<evidence type="ECO:0000313" key="7">
    <source>
        <dbReference type="EMBL" id="CAF1685628.1"/>
    </source>
</evidence>
<reference evidence="6" key="1">
    <citation type="submission" date="2021-02" db="EMBL/GenBank/DDBJ databases">
        <authorList>
            <person name="Nowell W R."/>
        </authorList>
    </citation>
    <scope>NUCLEOTIDE SEQUENCE</scope>
</reference>
<feature type="transmembrane region" description="Helical" evidence="5">
    <location>
        <begin position="128"/>
        <end position="150"/>
    </location>
</feature>
<dbReference type="PANTHER" id="PTHR10671:SF108">
    <property type="entry name" value="CLAUDIN FAMILY PROTEIN-RELATED"/>
    <property type="match status" value="1"/>
</dbReference>
<dbReference type="EMBL" id="CAJNOV010007798">
    <property type="protein sequence ID" value="CAF1298858.1"/>
    <property type="molecule type" value="Genomic_DNA"/>
</dbReference>
<dbReference type="Proteomes" id="UP000663834">
    <property type="component" value="Unassembled WGS sequence"/>
</dbReference>
<dbReference type="InterPro" id="IPR050579">
    <property type="entry name" value="PMP-22/EMP/MP20-like"/>
</dbReference>
<feature type="transmembrane region" description="Helical" evidence="5">
    <location>
        <begin position="539"/>
        <end position="561"/>
    </location>
</feature>
<evidence type="ECO:0000313" key="6">
    <source>
        <dbReference type="EMBL" id="CAF1298858.1"/>
    </source>
</evidence>
<sequence length="567" mass="64614">MRIKGVIILTFALLFAVIGLVLHLLALFSKQWTVAIPRERRGPNDQIHYYSLWTRCQYSNTSFVIPDISSQPNIENFVCRPNTYLRYNMNSEEISKKCYSSRHQCSSIIGVHPDCKCKYLPVTQVQQWCCILAAIFLFLAVLILYLNLIASPQNESATLLLTFAPMVLISLALILMVITMILLGAYLRRNEYEDYDIKLAGNISHSLPMAPETFNLYRLDAFFKIHKNPDLRRQAVSIFKTMHKERFDARVYWSVGVEIAAILVTFMAYILTIILALARLIVKLTMQIRGVVIVTLALFLGIGALVLHLLAMCSPRWKVTKRDVEPIMAPVSYGLWQRCEYSNITISKQGVSLGTRPNVELCRPNHYMRYSPDKYDLCYHRRRGCPVTEPANLPEGCSCRYLPSAKGLQWLTIYATIFLILGLLLLYLKTITSPQNDSAVLVLSFGPFACFLLTLLFMITTLILVGAYLRRDTYEDYTFPLRSISNDSKSLLGFELHSLRNYAKHFESKVPYDQYIAAERELRTDANTHYHTTIGRATVFEISATVLILIVNALTFLLASASRSDDV</sequence>
<feature type="transmembrane region" description="Helical" evidence="5">
    <location>
        <begin position="6"/>
        <end position="28"/>
    </location>
</feature>
<name>A0A815DM87_9BILA</name>
<evidence type="ECO:0000256" key="4">
    <source>
        <dbReference type="ARBA" id="ARBA00023136"/>
    </source>
</evidence>
<feature type="transmembrane region" description="Helical" evidence="5">
    <location>
        <begin position="251"/>
        <end position="282"/>
    </location>
</feature>
<keyword evidence="4 5" id="KW-0472">Membrane</keyword>
<dbReference type="Proteomes" id="UP000663855">
    <property type="component" value="Unassembled WGS sequence"/>
</dbReference>
<evidence type="ECO:0000256" key="3">
    <source>
        <dbReference type="ARBA" id="ARBA00022989"/>
    </source>
</evidence>
<dbReference type="Gene3D" id="1.20.140.150">
    <property type="match status" value="2"/>
</dbReference>
<feature type="transmembrane region" description="Helical" evidence="5">
    <location>
        <begin position="410"/>
        <end position="428"/>
    </location>
</feature>
<keyword evidence="3 5" id="KW-1133">Transmembrane helix</keyword>
<feature type="transmembrane region" description="Helical" evidence="5">
    <location>
        <begin position="288"/>
        <end position="312"/>
    </location>
</feature>
<evidence type="ECO:0000313" key="8">
    <source>
        <dbReference type="Proteomes" id="UP000663855"/>
    </source>
</evidence>
<accession>A0A815DM87</accession>
<comment type="caution">
    <text evidence="6">The sequence shown here is derived from an EMBL/GenBank/DDBJ whole genome shotgun (WGS) entry which is preliminary data.</text>
</comment>
<dbReference type="PANTHER" id="PTHR10671">
    <property type="entry name" value="EPITHELIAL MEMBRANE PROTEIN-RELATED"/>
    <property type="match status" value="1"/>
</dbReference>
<feature type="transmembrane region" description="Helical" evidence="5">
    <location>
        <begin position="162"/>
        <end position="187"/>
    </location>
</feature>
<feature type="transmembrane region" description="Helical" evidence="5">
    <location>
        <begin position="440"/>
        <end position="469"/>
    </location>
</feature>
<dbReference type="AlphaFoldDB" id="A0A815DM87"/>
<organism evidence="6 8">
    <name type="scientific">Rotaria magnacalcarata</name>
    <dbReference type="NCBI Taxonomy" id="392030"/>
    <lineage>
        <taxon>Eukaryota</taxon>
        <taxon>Metazoa</taxon>
        <taxon>Spiralia</taxon>
        <taxon>Gnathifera</taxon>
        <taxon>Rotifera</taxon>
        <taxon>Eurotatoria</taxon>
        <taxon>Bdelloidea</taxon>
        <taxon>Philodinida</taxon>
        <taxon>Philodinidae</taxon>
        <taxon>Rotaria</taxon>
    </lineage>
</organism>
<evidence type="ECO:0000256" key="5">
    <source>
        <dbReference type="SAM" id="Phobius"/>
    </source>
</evidence>
<keyword evidence="2 5" id="KW-0812">Transmembrane</keyword>
<proteinExistence type="predicted"/>
<protein>
    <submittedName>
        <fullName evidence="6">Uncharacterized protein</fullName>
    </submittedName>
</protein>
<dbReference type="GO" id="GO:0005886">
    <property type="term" value="C:plasma membrane"/>
    <property type="evidence" value="ECO:0007669"/>
    <property type="project" value="TreeGrafter"/>
</dbReference>
<comment type="subcellular location">
    <subcellularLocation>
        <location evidence="1">Membrane</location>
        <topology evidence="1">Multi-pass membrane protein</topology>
    </subcellularLocation>
</comment>
<evidence type="ECO:0000256" key="2">
    <source>
        <dbReference type="ARBA" id="ARBA00022692"/>
    </source>
</evidence>